<dbReference type="Gene3D" id="1.10.238.10">
    <property type="entry name" value="EF-hand"/>
    <property type="match status" value="1"/>
</dbReference>
<dbReference type="InterPro" id="IPR035927">
    <property type="entry name" value="DUSP-like_sf"/>
</dbReference>
<dbReference type="SUPFAM" id="SSF54001">
    <property type="entry name" value="Cysteine proteinases"/>
    <property type="match status" value="1"/>
</dbReference>
<reference evidence="6" key="1">
    <citation type="submission" date="2022-01" db="EMBL/GenBank/DDBJ databases">
        <title>Genome Sequence Resource for Two Populations of Ditylenchus destructor, the Migratory Endoparasitic Phytonematode.</title>
        <authorList>
            <person name="Zhang H."/>
            <person name="Lin R."/>
            <person name="Xie B."/>
        </authorList>
    </citation>
    <scope>NUCLEOTIDE SEQUENCE</scope>
    <source>
        <strain evidence="6">BazhouSP</strain>
    </source>
</reference>
<dbReference type="SUPFAM" id="SSF143791">
    <property type="entry name" value="DUSP-like"/>
    <property type="match status" value="1"/>
</dbReference>
<sequence>MGIKEFYHWLYSGNSYKDVPLDELVSEAELKRLERVWTEKGKWGKFMPIAEFVSLFLQHPRIPIDVYKLHFGSDPTKLTFKDFVVAVTILSKAETEIRRDFICGNEIDWSNIKLLSMHEHPGITATDNNILAGVTHFEQEEIAELVDVFDKIHGPQLMKITEKKFYTLLKDILPDNIISGLFRAFDENGDRLIDFKEFVFGLSALCCGPDNARIKFMAQIWDSDLDGFLDKDDIVAICQYLHVNEEAASDLLSHEKPSLLDFVCWSVSNPAISRHLISLGKQVGYLGLGLVPHTIKQKLEIICDVKTRFEVCDLKEWAVVPVDWWSQLIVALNPCCPETILPLDNSGIIAPVSKDPNTPSTLAQYPILRENLMIRKDYELVPTFLFNALSGWERIQGESAIIRKTLEKSAFLPNKEWPDCFGSEENFPGSHFVELYPPSLQIIRHAFPPAENGQNKTENNRYYIWRYMCPSRATSIGELLLNFSRIVATDLDNLRIWLVEKDRKPSRMLVSNGSLNLHRLGILSHAQFLLEIRNRDMSWPEEIDVLLEDSNNFGIKMHWNKSTESLYSGTGGVVNMGNTCYMSAALQSLSNIGEMTAFFLNESEGYIPPDSLAKEYCSFIQSLIVENKSVAPKRLKNALSKQTTAFADRLQHDCQEFLQIFLDLLHQDINKAKLEVEKCGLNESAESVSKADRVWGQYRQKEDSIIVDLFSGLVQSTVKCTRCGHDSPTYDVFSCIQLPLPLENNFIILPIFVIKATGTVITRYGLRIPPSTEFSDVKDLLSEEANISGSSLEWILINKATEKIEVPATRQLEETENIPIIDILAKHLDIYAYEICRTHTSNPFESTSLIALHRKSTHNNVYAIRATDGTTVSVFGVPFFVNFIQGETTPKELYEEVMENIRRFSSDSGSSSLKTLRTNRAIDANEDARSGYPFSLCFTTEDGLWCDKCDWAKLCHGCVLDSSSNDIIDQDPKRSILAVEWKPEALYLRYSLENLREDDESYVYCMMIQNSTLTLDHCLTEFTRPELITDSTCDNCKEMVDREKSIRFLKLPKIMIIHLKRFIFLPQFGQFVKSKKLVDISLENFDMSPYFLLNDSNNMPQMYNCISIVNHHGELNCGHYTSYVKKSDQWFFFNDSFCKPVKRENLETKDAYLLFYERIDE</sequence>
<evidence type="ECO:0000313" key="6">
    <source>
        <dbReference type="EMBL" id="KAI1729152.1"/>
    </source>
</evidence>
<keyword evidence="3" id="KW-0106">Calcium</keyword>
<dbReference type="CDD" id="cd00051">
    <property type="entry name" value="EFh"/>
    <property type="match status" value="1"/>
</dbReference>
<accession>A0AAD4NIP5</accession>
<dbReference type="GO" id="GO:0016579">
    <property type="term" value="P:protein deubiquitination"/>
    <property type="evidence" value="ECO:0007669"/>
    <property type="project" value="InterPro"/>
</dbReference>
<dbReference type="Proteomes" id="UP001201812">
    <property type="component" value="Unassembled WGS sequence"/>
</dbReference>
<dbReference type="Gene3D" id="3.30.2230.10">
    <property type="entry name" value="DUSP-like"/>
    <property type="match status" value="1"/>
</dbReference>
<dbReference type="GO" id="GO:0005509">
    <property type="term" value="F:calcium ion binding"/>
    <property type="evidence" value="ECO:0007669"/>
    <property type="project" value="InterPro"/>
</dbReference>
<dbReference type="InterPro" id="IPR050185">
    <property type="entry name" value="Ub_carboxyl-term_hydrolase"/>
</dbReference>
<dbReference type="PANTHER" id="PTHR21646">
    <property type="entry name" value="UBIQUITIN CARBOXYL-TERMINAL HYDROLASE"/>
    <property type="match status" value="1"/>
</dbReference>
<dbReference type="InterPro" id="IPR057368">
    <property type="entry name" value="USP32_N"/>
</dbReference>
<comment type="caution">
    <text evidence="6">The sequence shown here is derived from an EMBL/GenBank/DDBJ whole genome shotgun (WGS) entry which is preliminary data.</text>
</comment>
<keyword evidence="6" id="KW-0378">Hydrolase</keyword>
<dbReference type="InterPro" id="IPR001394">
    <property type="entry name" value="Peptidase_C19_UCH"/>
</dbReference>
<evidence type="ECO:0000256" key="1">
    <source>
        <dbReference type="ARBA" id="ARBA00000707"/>
    </source>
</evidence>
<dbReference type="Pfam" id="PF25265">
    <property type="entry name" value="USP32_N"/>
    <property type="match status" value="1"/>
</dbReference>
<evidence type="ECO:0000313" key="7">
    <source>
        <dbReference type="Proteomes" id="UP001201812"/>
    </source>
</evidence>
<dbReference type="Pfam" id="PF00443">
    <property type="entry name" value="UCH"/>
    <property type="match status" value="1"/>
</dbReference>
<dbReference type="PROSITE" id="PS50235">
    <property type="entry name" value="USP_3"/>
    <property type="match status" value="1"/>
</dbReference>
<comment type="catalytic activity">
    <reaction evidence="1">
        <text>Thiol-dependent hydrolysis of ester, thioester, amide, peptide and isopeptide bonds formed by the C-terminal Gly of ubiquitin (a 76-residue protein attached to proteins as an intracellular targeting signal).</text>
        <dbReference type="EC" id="3.4.19.12"/>
    </reaction>
</comment>
<dbReference type="InterPro" id="IPR011992">
    <property type="entry name" value="EF-hand-dom_pair"/>
</dbReference>
<keyword evidence="7" id="KW-1185">Reference proteome</keyword>
<gene>
    <name evidence="6" type="ORF">DdX_01374</name>
</gene>
<dbReference type="PROSITE" id="PS50222">
    <property type="entry name" value="EF_HAND_2"/>
    <property type="match status" value="2"/>
</dbReference>
<evidence type="ECO:0000256" key="2">
    <source>
        <dbReference type="ARBA" id="ARBA00012759"/>
    </source>
</evidence>
<dbReference type="InterPro" id="IPR038765">
    <property type="entry name" value="Papain-like_cys_pep_sf"/>
</dbReference>
<dbReference type="PROSITE" id="PS00972">
    <property type="entry name" value="USP_1"/>
    <property type="match status" value="1"/>
</dbReference>
<dbReference type="GO" id="GO:0004843">
    <property type="term" value="F:cysteine-type deubiquitinase activity"/>
    <property type="evidence" value="ECO:0007669"/>
    <property type="project" value="UniProtKB-EC"/>
</dbReference>
<organism evidence="6 7">
    <name type="scientific">Ditylenchus destructor</name>
    <dbReference type="NCBI Taxonomy" id="166010"/>
    <lineage>
        <taxon>Eukaryota</taxon>
        <taxon>Metazoa</taxon>
        <taxon>Ecdysozoa</taxon>
        <taxon>Nematoda</taxon>
        <taxon>Chromadorea</taxon>
        <taxon>Rhabditida</taxon>
        <taxon>Tylenchina</taxon>
        <taxon>Tylenchomorpha</taxon>
        <taxon>Sphaerularioidea</taxon>
        <taxon>Anguinidae</taxon>
        <taxon>Anguininae</taxon>
        <taxon>Ditylenchus</taxon>
    </lineage>
</organism>
<dbReference type="SMART" id="SM00054">
    <property type="entry name" value="EFh"/>
    <property type="match status" value="2"/>
</dbReference>
<proteinExistence type="predicted"/>
<evidence type="ECO:0000256" key="3">
    <source>
        <dbReference type="ARBA" id="ARBA00022837"/>
    </source>
</evidence>
<dbReference type="InterPro" id="IPR002048">
    <property type="entry name" value="EF_hand_dom"/>
</dbReference>
<dbReference type="EMBL" id="JAKKPZ010000001">
    <property type="protein sequence ID" value="KAI1729152.1"/>
    <property type="molecule type" value="Genomic_DNA"/>
</dbReference>
<dbReference type="Gene3D" id="3.10.20.90">
    <property type="entry name" value="Phosphatidylinositol 3-kinase Catalytic Subunit, Chain A, domain 1"/>
    <property type="match status" value="1"/>
</dbReference>
<dbReference type="AlphaFoldDB" id="A0AAD4NIP5"/>
<dbReference type="InterPro" id="IPR028889">
    <property type="entry name" value="USP"/>
</dbReference>
<feature type="domain" description="USP" evidence="5">
    <location>
        <begin position="571"/>
        <end position="1159"/>
    </location>
</feature>
<name>A0AAD4NIP5_9BILA</name>
<dbReference type="Gene3D" id="3.90.70.10">
    <property type="entry name" value="Cysteine proteinases"/>
    <property type="match status" value="2"/>
</dbReference>
<dbReference type="InterPro" id="IPR018200">
    <property type="entry name" value="USP_CS"/>
</dbReference>
<evidence type="ECO:0000259" key="4">
    <source>
        <dbReference type="PROSITE" id="PS50222"/>
    </source>
</evidence>
<dbReference type="PROSITE" id="PS00018">
    <property type="entry name" value="EF_HAND_1"/>
    <property type="match status" value="1"/>
</dbReference>
<feature type="domain" description="EF-hand" evidence="4">
    <location>
        <begin position="209"/>
        <end position="244"/>
    </location>
</feature>
<dbReference type="EC" id="3.4.19.12" evidence="2"/>
<evidence type="ECO:0000259" key="5">
    <source>
        <dbReference type="PROSITE" id="PS50235"/>
    </source>
</evidence>
<dbReference type="SUPFAM" id="SSF47473">
    <property type="entry name" value="EF-hand"/>
    <property type="match status" value="1"/>
</dbReference>
<feature type="domain" description="EF-hand" evidence="4">
    <location>
        <begin position="173"/>
        <end position="208"/>
    </location>
</feature>
<protein>
    <recommendedName>
        <fullName evidence="2">ubiquitinyl hydrolase 1</fullName>
        <ecNumber evidence="2">3.4.19.12</ecNumber>
    </recommendedName>
</protein>
<dbReference type="InterPro" id="IPR018247">
    <property type="entry name" value="EF_Hand_1_Ca_BS"/>
</dbReference>